<dbReference type="Gene3D" id="3.30.2310.20">
    <property type="entry name" value="RelE-like"/>
    <property type="match status" value="1"/>
</dbReference>
<evidence type="ECO:0000313" key="3">
    <source>
        <dbReference type="Proteomes" id="UP000199666"/>
    </source>
</evidence>
<proteinExistence type="predicted"/>
<evidence type="ECO:0000256" key="1">
    <source>
        <dbReference type="SAM" id="MobiDB-lite"/>
    </source>
</evidence>
<protein>
    <submittedName>
        <fullName evidence="2">YoeB-like toxin of type II toxin-antitoxin system</fullName>
    </submittedName>
</protein>
<dbReference type="RefSeq" id="WP_245768121.1">
    <property type="nucleotide sequence ID" value="NZ_FOPP01000008.1"/>
</dbReference>
<dbReference type="InterPro" id="IPR009614">
    <property type="entry name" value="YoeB_toxin"/>
</dbReference>
<gene>
    <name evidence="2" type="ORF">SAMN04489864_108154</name>
</gene>
<dbReference type="AlphaFoldDB" id="A0A1I2YXJ9"/>
<organism evidence="2 3">
    <name type="scientific">Pedobacter insulae</name>
    <dbReference type="NCBI Taxonomy" id="414048"/>
    <lineage>
        <taxon>Bacteria</taxon>
        <taxon>Pseudomonadati</taxon>
        <taxon>Bacteroidota</taxon>
        <taxon>Sphingobacteriia</taxon>
        <taxon>Sphingobacteriales</taxon>
        <taxon>Sphingobacteriaceae</taxon>
        <taxon>Pedobacter</taxon>
    </lineage>
</organism>
<reference evidence="2 3" key="1">
    <citation type="submission" date="2016-10" db="EMBL/GenBank/DDBJ databases">
        <authorList>
            <person name="de Groot N.N."/>
        </authorList>
    </citation>
    <scope>NUCLEOTIDE SEQUENCE [LARGE SCALE GENOMIC DNA]</scope>
    <source>
        <strain evidence="2 3">DSM 18684</strain>
    </source>
</reference>
<accession>A0A1I2YXJ9</accession>
<evidence type="ECO:0000313" key="2">
    <source>
        <dbReference type="EMBL" id="SFH30190.1"/>
    </source>
</evidence>
<dbReference type="EMBL" id="FOPP01000008">
    <property type="protein sequence ID" value="SFH30190.1"/>
    <property type="molecule type" value="Genomic_DNA"/>
</dbReference>
<dbReference type="STRING" id="414048.SAMN04489864_108154"/>
<keyword evidence="3" id="KW-1185">Reference proteome</keyword>
<feature type="region of interest" description="Disordered" evidence="1">
    <location>
        <begin position="26"/>
        <end position="49"/>
    </location>
</feature>
<dbReference type="GO" id="GO:0004519">
    <property type="term" value="F:endonuclease activity"/>
    <property type="evidence" value="ECO:0007669"/>
    <property type="project" value="InterPro"/>
</dbReference>
<dbReference type="Pfam" id="PF06769">
    <property type="entry name" value="YoeB_toxin"/>
    <property type="match status" value="1"/>
</dbReference>
<name>A0A1I2YXJ9_9SPHI</name>
<dbReference type="SUPFAM" id="SSF143011">
    <property type="entry name" value="RelE-like"/>
    <property type="match status" value="1"/>
</dbReference>
<dbReference type="GO" id="GO:0006401">
    <property type="term" value="P:RNA catabolic process"/>
    <property type="evidence" value="ECO:0007669"/>
    <property type="project" value="InterPro"/>
</dbReference>
<dbReference type="InterPro" id="IPR035093">
    <property type="entry name" value="RelE/ParE_toxin_dom_sf"/>
</dbReference>
<sequence length="49" mass="5652">MQHYKSGDAVTLKKLKKILEKLSLNPKTGTGKPEQLKHELTGYWSRRVN</sequence>
<dbReference type="Proteomes" id="UP000199666">
    <property type="component" value="Unassembled WGS sequence"/>
</dbReference>